<dbReference type="Pfam" id="PF01393">
    <property type="entry name" value="Chromo_shadow"/>
    <property type="match status" value="1"/>
</dbReference>
<dbReference type="Pfam" id="PF00385">
    <property type="entry name" value="Chromo"/>
    <property type="match status" value="1"/>
</dbReference>
<dbReference type="PRINTS" id="PR00504">
    <property type="entry name" value="CHROMODOMAIN"/>
</dbReference>
<evidence type="ECO:0000259" key="4">
    <source>
        <dbReference type="PROSITE" id="PS50013"/>
    </source>
</evidence>
<comment type="subcellular location">
    <subcellularLocation>
        <location evidence="1">Nucleus</location>
    </subcellularLocation>
</comment>
<accession>A0A9N9FP32</accession>
<feature type="compositionally biased region" description="Basic and acidic residues" evidence="3">
    <location>
        <begin position="148"/>
        <end position="176"/>
    </location>
</feature>
<evidence type="ECO:0000313" key="6">
    <source>
        <dbReference type="Proteomes" id="UP000789572"/>
    </source>
</evidence>
<dbReference type="InterPro" id="IPR051219">
    <property type="entry name" value="Heterochromatin_chromo-domain"/>
</dbReference>
<evidence type="ECO:0000313" key="5">
    <source>
        <dbReference type="EMBL" id="CAG8546658.1"/>
    </source>
</evidence>
<comment type="caution">
    <text evidence="5">The sequence shown here is derived from an EMBL/GenBank/DDBJ whole genome shotgun (WGS) entry which is preliminary data.</text>
</comment>
<proteinExistence type="predicted"/>
<gene>
    <name evidence="5" type="ORF">POCULU_LOCUS4808</name>
</gene>
<organism evidence="5 6">
    <name type="scientific">Paraglomus occultum</name>
    <dbReference type="NCBI Taxonomy" id="144539"/>
    <lineage>
        <taxon>Eukaryota</taxon>
        <taxon>Fungi</taxon>
        <taxon>Fungi incertae sedis</taxon>
        <taxon>Mucoromycota</taxon>
        <taxon>Glomeromycotina</taxon>
        <taxon>Glomeromycetes</taxon>
        <taxon>Paraglomerales</taxon>
        <taxon>Paraglomeraceae</taxon>
        <taxon>Paraglomus</taxon>
    </lineage>
</organism>
<evidence type="ECO:0000256" key="2">
    <source>
        <dbReference type="ARBA" id="ARBA00023242"/>
    </source>
</evidence>
<evidence type="ECO:0000256" key="1">
    <source>
        <dbReference type="ARBA" id="ARBA00004123"/>
    </source>
</evidence>
<dbReference type="Gene3D" id="2.40.50.40">
    <property type="match status" value="2"/>
</dbReference>
<dbReference type="GO" id="GO:0005634">
    <property type="term" value="C:nucleus"/>
    <property type="evidence" value="ECO:0007669"/>
    <property type="project" value="UniProtKB-SubCell"/>
</dbReference>
<feature type="domain" description="Chromo" evidence="4">
    <location>
        <begin position="76"/>
        <end position="134"/>
    </location>
</feature>
<dbReference type="SMART" id="SM00300">
    <property type="entry name" value="ChSh"/>
    <property type="match status" value="1"/>
</dbReference>
<dbReference type="InterPro" id="IPR023779">
    <property type="entry name" value="Chromodomain_CS"/>
</dbReference>
<dbReference type="CDD" id="cd00024">
    <property type="entry name" value="CD_CSD"/>
    <property type="match status" value="1"/>
</dbReference>
<name>A0A9N9FP32_9GLOM</name>
<dbReference type="PROSITE" id="PS50013">
    <property type="entry name" value="CHROMO_2"/>
    <property type="match status" value="1"/>
</dbReference>
<dbReference type="InterPro" id="IPR008251">
    <property type="entry name" value="Chromo_shadow_dom"/>
</dbReference>
<dbReference type="SMART" id="SM00298">
    <property type="entry name" value="CHROMO"/>
    <property type="match status" value="1"/>
</dbReference>
<dbReference type="GO" id="GO:0000792">
    <property type="term" value="C:heterochromatin"/>
    <property type="evidence" value="ECO:0007669"/>
    <property type="project" value="UniProtKB-ARBA"/>
</dbReference>
<reference evidence="5" key="1">
    <citation type="submission" date="2021-06" db="EMBL/GenBank/DDBJ databases">
        <authorList>
            <person name="Kallberg Y."/>
            <person name="Tangrot J."/>
            <person name="Rosling A."/>
        </authorList>
    </citation>
    <scope>NUCLEOTIDE SEQUENCE</scope>
    <source>
        <strain evidence="5">IA702</strain>
    </source>
</reference>
<feature type="compositionally biased region" description="Basic residues" evidence="3">
    <location>
        <begin position="132"/>
        <end position="142"/>
    </location>
</feature>
<dbReference type="Proteomes" id="UP000789572">
    <property type="component" value="Unassembled WGS sequence"/>
</dbReference>
<protein>
    <submittedName>
        <fullName evidence="5">5021_t:CDS:1</fullName>
    </submittedName>
</protein>
<dbReference type="InterPro" id="IPR023780">
    <property type="entry name" value="Chromo_domain"/>
</dbReference>
<dbReference type="InterPro" id="IPR016197">
    <property type="entry name" value="Chromo-like_dom_sf"/>
</dbReference>
<feature type="region of interest" description="Disordered" evidence="3">
    <location>
        <begin position="1"/>
        <end position="77"/>
    </location>
</feature>
<dbReference type="EMBL" id="CAJVPJ010000656">
    <property type="protein sequence ID" value="CAG8546658.1"/>
    <property type="molecule type" value="Genomic_DNA"/>
</dbReference>
<dbReference type="SUPFAM" id="SSF54160">
    <property type="entry name" value="Chromo domain-like"/>
    <property type="match status" value="2"/>
</dbReference>
<feature type="region of interest" description="Disordered" evidence="3">
    <location>
        <begin position="126"/>
        <end position="209"/>
    </location>
</feature>
<dbReference type="AlphaFoldDB" id="A0A9N9FP32"/>
<feature type="compositionally biased region" description="Basic and acidic residues" evidence="3">
    <location>
        <begin position="22"/>
        <end position="54"/>
    </location>
</feature>
<feature type="non-terminal residue" evidence="5">
    <location>
        <position position="260"/>
    </location>
</feature>
<dbReference type="OrthoDB" id="433924at2759"/>
<sequence>GDEELSNDVMDLVDFQGGAGEGNKKAEEELKQPLEETDKSQEDEAGKEKNDKKGQANGASENNEGEEMEEDGEDEYEVEAIVDHKKTKGIMKYYIKWKGYPSDENTWESADNLNCDDLVQAYWLQSKERNNKEKKKKHKYKTKGGSSKRSETPDRFEEKDAKRQRIRDRTDENDKTRRNRTKHTREKSDNDEDEDWDNQITSVETVTRDEKSNELMVYLRWKNGDTSKHTAKEANRKCPQKMIKFYEQRLTFAPAADKKA</sequence>
<keyword evidence="2" id="KW-0539">Nucleus</keyword>
<dbReference type="PROSITE" id="PS00598">
    <property type="entry name" value="CHROMO_1"/>
    <property type="match status" value="1"/>
</dbReference>
<keyword evidence="6" id="KW-1185">Reference proteome</keyword>
<dbReference type="PANTHER" id="PTHR22812">
    <property type="entry name" value="CHROMOBOX PROTEIN"/>
    <property type="match status" value="1"/>
</dbReference>
<evidence type="ECO:0000256" key="3">
    <source>
        <dbReference type="SAM" id="MobiDB-lite"/>
    </source>
</evidence>
<feature type="compositionally biased region" description="Acidic residues" evidence="3">
    <location>
        <begin position="63"/>
        <end position="77"/>
    </location>
</feature>
<dbReference type="InterPro" id="IPR000953">
    <property type="entry name" value="Chromo/chromo_shadow_dom"/>
</dbReference>
<dbReference type="InterPro" id="IPR017984">
    <property type="entry name" value="Chromo_dom_subgr"/>
</dbReference>